<dbReference type="OMA" id="DMPIDIN"/>
<gene>
    <name evidence="2" type="ORF">DOTSEDRAFT_87980</name>
</gene>
<accession>N1PRX7</accession>
<evidence type="ECO:0000256" key="1">
    <source>
        <dbReference type="SAM" id="SignalP"/>
    </source>
</evidence>
<reference evidence="2 3" key="2">
    <citation type="journal article" date="2012" name="PLoS Pathog.">
        <title>Diverse lifestyles and strategies of plant pathogenesis encoded in the genomes of eighteen Dothideomycetes fungi.</title>
        <authorList>
            <person name="Ohm R.A."/>
            <person name="Feau N."/>
            <person name="Henrissat B."/>
            <person name="Schoch C.L."/>
            <person name="Horwitz B.A."/>
            <person name="Barry K.W."/>
            <person name="Condon B.J."/>
            <person name="Copeland A.C."/>
            <person name="Dhillon B."/>
            <person name="Glaser F."/>
            <person name="Hesse C.N."/>
            <person name="Kosti I."/>
            <person name="LaButti K."/>
            <person name="Lindquist E.A."/>
            <person name="Lucas S."/>
            <person name="Salamov A.A."/>
            <person name="Bradshaw R.E."/>
            <person name="Ciuffetti L."/>
            <person name="Hamelin R.C."/>
            <person name="Kema G.H.J."/>
            <person name="Lawrence C."/>
            <person name="Scott J.A."/>
            <person name="Spatafora J.W."/>
            <person name="Turgeon B.G."/>
            <person name="de Wit P.J.G.M."/>
            <person name="Zhong S."/>
            <person name="Goodwin S.B."/>
            <person name="Grigoriev I.V."/>
        </authorList>
    </citation>
    <scope>NUCLEOTIDE SEQUENCE [LARGE SCALE GENOMIC DNA]</scope>
    <source>
        <strain evidence="3">NZE10 / CBS 128990</strain>
    </source>
</reference>
<feature type="signal peptide" evidence="1">
    <location>
        <begin position="1"/>
        <end position="18"/>
    </location>
</feature>
<feature type="chain" id="PRO_5004109012" evidence="1">
    <location>
        <begin position="19"/>
        <end position="390"/>
    </location>
</feature>
<dbReference type="HOGENOM" id="CLU_056960_1_0_1"/>
<dbReference type="STRING" id="675120.N1PRX7"/>
<proteinExistence type="predicted"/>
<dbReference type="EMBL" id="KB446538">
    <property type="protein sequence ID" value="EME45698.1"/>
    <property type="molecule type" value="Genomic_DNA"/>
</dbReference>
<organism evidence="2 3">
    <name type="scientific">Dothistroma septosporum (strain NZE10 / CBS 128990)</name>
    <name type="common">Red band needle blight fungus</name>
    <name type="synonym">Mycosphaerella pini</name>
    <dbReference type="NCBI Taxonomy" id="675120"/>
    <lineage>
        <taxon>Eukaryota</taxon>
        <taxon>Fungi</taxon>
        <taxon>Dikarya</taxon>
        <taxon>Ascomycota</taxon>
        <taxon>Pezizomycotina</taxon>
        <taxon>Dothideomycetes</taxon>
        <taxon>Dothideomycetidae</taxon>
        <taxon>Mycosphaerellales</taxon>
        <taxon>Mycosphaerellaceae</taxon>
        <taxon>Dothistroma</taxon>
    </lineage>
</organism>
<protein>
    <submittedName>
        <fullName evidence="2">Uncharacterized protein</fullName>
    </submittedName>
</protein>
<name>N1PRX7_DOTSN</name>
<dbReference type="Proteomes" id="UP000016933">
    <property type="component" value="Unassembled WGS sequence"/>
</dbReference>
<keyword evidence="3" id="KW-1185">Reference proteome</keyword>
<keyword evidence="1" id="KW-0732">Signal</keyword>
<evidence type="ECO:0000313" key="2">
    <source>
        <dbReference type="EMBL" id="EME45698.1"/>
    </source>
</evidence>
<sequence length="390" mass="41209">MRPLVLSTAAALVCSAAAQNCTTCQSFGVDIVGGGTYFQNIASTDPFTALQEFEGCQDDSSYNLLVDPSGTQYQCNNTPMTPADTQELVTCPIDENQLVSGNWQLIIISNNGQCDPIDYVRQFSLEVGEQVTTTVGPTITLISTTTPISSTVITQVSSITVSAPAVTTTGSASDALFTITRYPLPSFVWQTRAIFTKTKVSQVPNVVATKTITTTAPCGSPIGNPNSAVAAAATARRQVPDAWNKVQAVKILGETIHAWQDVLDPPSNNPVPTLQARSGSLESKRQLVQVRQIQKRGPDAPTITVTDTSSTATATSTITASTQYVTGTTTKYQTTTTTGVVTVKGRQQLLTTITAKAPTVTNVFLLPVTTIMVTRTQDVTITVTSAVSGC</sequence>
<dbReference type="OrthoDB" id="3937708at2759"/>
<dbReference type="eggNOG" id="ENOG502SJFI">
    <property type="taxonomic scope" value="Eukaryota"/>
</dbReference>
<reference evidence="3" key="1">
    <citation type="journal article" date="2012" name="PLoS Genet.">
        <title>The genomes of the fungal plant pathogens Cladosporium fulvum and Dothistroma septosporum reveal adaptation to different hosts and lifestyles but also signatures of common ancestry.</title>
        <authorList>
            <person name="de Wit P.J.G.M."/>
            <person name="van der Burgt A."/>
            <person name="Oekmen B."/>
            <person name="Stergiopoulos I."/>
            <person name="Abd-Elsalam K.A."/>
            <person name="Aerts A.L."/>
            <person name="Bahkali A.H."/>
            <person name="Beenen H.G."/>
            <person name="Chettri P."/>
            <person name="Cox M.P."/>
            <person name="Datema E."/>
            <person name="de Vries R.P."/>
            <person name="Dhillon B."/>
            <person name="Ganley A.R."/>
            <person name="Griffiths S.A."/>
            <person name="Guo Y."/>
            <person name="Hamelin R.C."/>
            <person name="Henrissat B."/>
            <person name="Kabir M.S."/>
            <person name="Jashni M.K."/>
            <person name="Kema G."/>
            <person name="Klaubauf S."/>
            <person name="Lapidus A."/>
            <person name="Levasseur A."/>
            <person name="Lindquist E."/>
            <person name="Mehrabi R."/>
            <person name="Ohm R.A."/>
            <person name="Owen T.J."/>
            <person name="Salamov A."/>
            <person name="Schwelm A."/>
            <person name="Schijlen E."/>
            <person name="Sun H."/>
            <person name="van den Burg H.A."/>
            <person name="van Ham R.C.H.J."/>
            <person name="Zhang S."/>
            <person name="Goodwin S.B."/>
            <person name="Grigoriev I.V."/>
            <person name="Collemare J."/>
            <person name="Bradshaw R.E."/>
        </authorList>
    </citation>
    <scope>NUCLEOTIDE SEQUENCE [LARGE SCALE GENOMIC DNA]</scope>
    <source>
        <strain evidence="3">NZE10 / CBS 128990</strain>
    </source>
</reference>
<dbReference type="AlphaFoldDB" id="N1PRX7"/>
<evidence type="ECO:0000313" key="3">
    <source>
        <dbReference type="Proteomes" id="UP000016933"/>
    </source>
</evidence>